<dbReference type="InterPro" id="IPR036691">
    <property type="entry name" value="Endo/exonu/phosph_ase_sf"/>
</dbReference>
<evidence type="ECO:0000313" key="4">
    <source>
        <dbReference type="Proteomes" id="UP000277204"/>
    </source>
</evidence>
<dbReference type="Proteomes" id="UP000277204">
    <property type="component" value="Unassembled WGS sequence"/>
</dbReference>
<reference evidence="3 4" key="1">
    <citation type="submission" date="2018-11" db="EMBL/GenBank/DDBJ databases">
        <authorList>
            <consortium name="Pathogen Informatics"/>
        </authorList>
    </citation>
    <scope>NUCLEOTIDE SEQUENCE [LARGE SCALE GENOMIC DNA]</scope>
    <source>
        <strain evidence="3 4">Zambia</strain>
    </source>
</reference>
<dbReference type="InterPro" id="IPR023152">
    <property type="entry name" value="RasGAP_CS"/>
</dbReference>
<feature type="region of interest" description="Disordered" evidence="2">
    <location>
        <begin position="243"/>
        <end position="314"/>
    </location>
</feature>
<dbReference type="Pfam" id="PF00616">
    <property type="entry name" value="RasGAP"/>
    <property type="match status" value="1"/>
</dbReference>
<dbReference type="EMBL" id="UZAI01000171">
    <property type="protein sequence ID" value="VDO49494.1"/>
    <property type="molecule type" value="Genomic_DNA"/>
</dbReference>
<dbReference type="STRING" id="48269.A0A183LAP4"/>
<dbReference type="PANTHER" id="PTHR10194">
    <property type="entry name" value="RAS GTPASE-ACTIVATING PROTEINS"/>
    <property type="match status" value="1"/>
</dbReference>
<name>A0A183LAP4_9TREM</name>
<dbReference type="Gene3D" id="3.60.10.10">
    <property type="entry name" value="Endonuclease/exonuclease/phosphatase"/>
    <property type="match status" value="1"/>
</dbReference>
<gene>
    <name evidence="3" type="ORF">SMRZ_LOCUS869</name>
</gene>
<dbReference type="InterPro" id="IPR039360">
    <property type="entry name" value="Ras_GTPase"/>
</dbReference>
<dbReference type="SUPFAM" id="SSF48350">
    <property type="entry name" value="GTPase activation domain, GAP"/>
    <property type="match status" value="1"/>
</dbReference>
<sequence>MVLRANSIATKATEIYLRLVGGSYLSNILSDFVQIVIIDPQLKTSNQNGIKSNYSSMNNISNKHYDGLNSSNSTINSGGTLCEHVISACLFLRYICPAILSPSLFNLIYEFPSEPRILRAFTLVAKTIQTLANFSLFSGSKETYMKFMNQFVTDQLPAMRQFLQSISVPNPKSTSSHKSLLSSDTVLKPINSLSNIYNNNNSNLNTINGVNKYGTNTKITHKKVVCDRNQAVVPWALRSRSQVTKTTPNPISFSGTSRRTFRRCGQPGSDNRRHTSSSTQDHCIHNQPPSSIPIIPPTSTSNSKFPLSASPSSVTIANDSSAQNTVPSLLKPCSKLHIGAFNVRTLCQIGQQASLAKTLESLTIDVCCVSETRIQDSSVVIHLTSPRQNGEPTRYTLCVSGDSMASSRGLAGVGIALSMRAEQALLEWIPVNSRLCAVRLNGYVRTRKDRDTRRCIFVVSAYALTDCSSDEVKDEFHRKLSEFLQKAKRSDIVLVGGDFNAQIGSLNQTERHLGGYFSIPAQRTDNGDRLLQLC</sequence>
<organism evidence="3 4">
    <name type="scientific">Schistosoma margrebowiei</name>
    <dbReference type="NCBI Taxonomy" id="48269"/>
    <lineage>
        <taxon>Eukaryota</taxon>
        <taxon>Metazoa</taxon>
        <taxon>Spiralia</taxon>
        <taxon>Lophotrochozoa</taxon>
        <taxon>Platyhelminthes</taxon>
        <taxon>Trematoda</taxon>
        <taxon>Digenea</taxon>
        <taxon>Strigeidida</taxon>
        <taxon>Schistosomatoidea</taxon>
        <taxon>Schistosomatidae</taxon>
        <taxon>Schistosoma</taxon>
    </lineage>
</organism>
<dbReference type="PROSITE" id="PS00509">
    <property type="entry name" value="RAS_GTPASE_ACTIV_1"/>
    <property type="match status" value="1"/>
</dbReference>
<evidence type="ECO:0000313" key="3">
    <source>
        <dbReference type="EMBL" id="VDO49494.1"/>
    </source>
</evidence>
<dbReference type="InterPro" id="IPR001936">
    <property type="entry name" value="RasGAP_dom"/>
</dbReference>
<protein>
    <submittedName>
        <fullName evidence="3">Uncharacterized protein</fullName>
    </submittedName>
</protein>
<dbReference type="Gene3D" id="1.10.506.10">
    <property type="entry name" value="GTPase Activation - p120gap, domain 1"/>
    <property type="match status" value="2"/>
</dbReference>
<dbReference type="PANTHER" id="PTHR10194:SF60">
    <property type="entry name" value="RAS GTPASE-ACTIVATING PROTEIN RASKOL"/>
    <property type="match status" value="1"/>
</dbReference>
<dbReference type="SUPFAM" id="SSF56219">
    <property type="entry name" value="DNase I-like"/>
    <property type="match status" value="1"/>
</dbReference>
<dbReference type="InterPro" id="IPR008936">
    <property type="entry name" value="Rho_GTPase_activation_prot"/>
</dbReference>
<dbReference type="SMART" id="SM00323">
    <property type="entry name" value="RasGAP"/>
    <property type="match status" value="1"/>
</dbReference>
<dbReference type="GO" id="GO:0005096">
    <property type="term" value="F:GTPase activator activity"/>
    <property type="evidence" value="ECO:0007669"/>
    <property type="project" value="UniProtKB-KW"/>
</dbReference>
<evidence type="ECO:0000256" key="1">
    <source>
        <dbReference type="ARBA" id="ARBA00022468"/>
    </source>
</evidence>
<dbReference type="PROSITE" id="PS50018">
    <property type="entry name" value="RAS_GTPASE_ACTIV_2"/>
    <property type="match status" value="1"/>
</dbReference>
<dbReference type="AlphaFoldDB" id="A0A183LAP4"/>
<keyword evidence="4" id="KW-1185">Reference proteome</keyword>
<proteinExistence type="predicted"/>
<evidence type="ECO:0000256" key="2">
    <source>
        <dbReference type="SAM" id="MobiDB-lite"/>
    </source>
</evidence>
<accession>A0A183LAP4</accession>
<keyword evidence="1" id="KW-0343">GTPase activation</keyword>